<comment type="caution">
    <text evidence="9">Lacks conserved residue(s) required for the propagation of feature annotation.</text>
</comment>
<feature type="binding site" evidence="9">
    <location>
        <position position="248"/>
    </location>
    <ligand>
        <name>D-ribose 5-phosphate</name>
        <dbReference type="ChEBI" id="CHEBI:78346"/>
    </ligand>
</feature>
<reference evidence="11 12" key="1">
    <citation type="submission" date="2019-01" db="EMBL/GenBank/DDBJ databases">
        <title>Genome sequencing of strain DFW100M-13.</title>
        <authorList>
            <person name="Heo J."/>
            <person name="Kim S.-J."/>
            <person name="Kim J.-S."/>
            <person name="Hong S.-B."/>
            <person name="Kwon S.-W."/>
        </authorList>
    </citation>
    <scope>NUCLEOTIDE SEQUENCE [LARGE SCALE GENOMIC DNA]</scope>
    <source>
        <strain evidence="11 12">DFW100M-13</strain>
    </source>
</reference>
<protein>
    <recommendedName>
        <fullName evidence="9">Ribose-phosphate pyrophosphokinase</fullName>
        <shortName evidence="9">RPPK</shortName>
        <ecNumber evidence="9">2.7.6.1</ecNumber>
    </recommendedName>
    <alternativeName>
        <fullName evidence="9">5-phospho-D-ribosyl alpha-1-diphosphate synthase</fullName>
    </alternativeName>
    <alternativeName>
        <fullName evidence="9">Phosphoribosyl diphosphate synthase</fullName>
    </alternativeName>
    <alternativeName>
        <fullName evidence="9">Phosphoribosyl pyrophosphate synthase</fullName>
        <shortName evidence="9">P-Rib-PP synthase</shortName>
        <shortName evidence="9">PRPP synthase</shortName>
        <shortName evidence="9">PRPPase</shortName>
    </alternativeName>
</protein>
<feature type="binding site" evidence="9">
    <location>
        <begin position="252"/>
        <end position="256"/>
    </location>
    <ligand>
        <name>D-ribose 5-phosphate</name>
        <dbReference type="ChEBI" id="CHEBI:78346"/>
    </ligand>
</feature>
<comment type="cofactor">
    <cofactor evidence="9">
        <name>Mg(2+)</name>
        <dbReference type="ChEBI" id="CHEBI:18420"/>
    </cofactor>
    <text evidence="9">Binds 2 Mg(2+) ions per subunit.</text>
</comment>
<evidence type="ECO:0000256" key="5">
    <source>
        <dbReference type="ARBA" id="ARBA00022777"/>
    </source>
</evidence>
<keyword evidence="6 9" id="KW-0067">ATP-binding</keyword>
<sequence>MGHKDKKVDLDRERGIAPGLVAKTKKRLVVASGRSHRALADEVAKALGTEIVPTEYRTFASGEILTRFEVSVRGCDVFLVQSFGPPVNEWLMELLIMLDAAKRASAKRITVVAPYYPYSRQDKKGRGREPISARLVADLLKTAGADRVMSVDLHAAQIQGFFDGPVDHLFAKPVLLDYFQRTLSPADRENLTVVSPDTGRVRVADQWSDSLDAPLAIIHKRRDPNVANQVTVNEIVGRVRGRVCLLVDDMIDTGGTILKAAEALKANGAERVIVAATHPVFSDPAVERLQDPLIDQVVVTDTIPLPDEKRFPSLTVLPIAPLLARAIHEVFVDGSVTSMFNGEA</sequence>
<evidence type="ECO:0000256" key="4">
    <source>
        <dbReference type="ARBA" id="ARBA00022741"/>
    </source>
</evidence>
<dbReference type="NCBIfam" id="NF002320">
    <property type="entry name" value="PRK01259.1"/>
    <property type="match status" value="1"/>
</dbReference>
<dbReference type="SUPFAM" id="SSF53271">
    <property type="entry name" value="PRTase-like"/>
    <property type="match status" value="1"/>
</dbReference>
<comment type="subunit">
    <text evidence="9">Homohexamer.</text>
</comment>
<dbReference type="CDD" id="cd06223">
    <property type="entry name" value="PRTases_typeI"/>
    <property type="match status" value="1"/>
</dbReference>
<dbReference type="NCBIfam" id="TIGR01251">
    <property type="entry name" value="ribP_PPkin"/>
    <property type="match status" value="1"/>
</dbReference>
<evidence type="ECO:0000256" key="2">
    <source>
        <dbReference type="ARBA" id="ARBA00022723"/>
    </source>
</evidence>
<dbReference type="EC" id="2.7.6.1" evidence="9"/>
<evidence type="ECO:0000259" key="10">
    <source>
        <dbReference type="Pfam" id="PF13793"/>
    </source>
</evidence>
<comment type="catalytic activity">
    <reaction evidence="8 9">
        <text>D-ribose 5-phosphate + ATP = 5-phospho-alpha-D-ribose 1-diphosphate + AMP + H(+)</text>
        <dbReference type="Rhea" id="RHEA:15609"/>
        <dbReference type="ChEBI" id="CHEBI:15378"/>
        <dbReference type="ChEBI" id="CHEBI:30616"/>
        <dbReference type="ChEBI" id="CHEBI:58017"/>
        <dbReference type="ChEBI" id="CHEBI:78346"/>
        <dbReference type="ChEBI" id="CHEBI:456215"/>
        <dbReference type="EC" id="2.7.6.1"/>
    </reaction>
</comment>
<dbReference type="EMBL" id="CP035494">
    <property type="protein sequence ID" value="QAY60879.1"/>
    <property type="molecule type" value="Genomic_DNA"/>
</dbReference>
<feature type="binding site" evidence="9">
    <location>
        <position position="154"/>
    </location>
    <ligand>
        <name>Mg(2+)</name>
        <dbReference type="ChEBI" id="CHEBI:18420"/>
    </ligand>
</feature>
<dbReference type="PANTHER" id="PTHR10210">
    <property type="entry name" value="RIBOSE-PHOSPHATE DIPHOSPHOKINASE FAMILY MEMBER"/>
    <property type="match status" value="1"/>
</dbReference>
<comment type="subcellular location">
    <subcellularLocation>
        <location evidence="9">Cytoplasm</location>
    </subcellularLocation>
</comment>
<dbReference type="GO" id="GO:0002189">
    <property type="term" value="C:ribose phosphate diphosphokinase complex"/>
    <property type="evidence" value="ECO:0007669"/>
    <property type="project" value="TreeGrafter"/>
</dbReference>
<dbReference type="GO" id="GO:0004749">
    <property type="term" value="F:ribose phosphate diphosphokinase activity"/>
    <property type="evidence" value="ECO:0007669"/>
    <property type="project" value="UniProtKB-UniRule"/>
</dbReference>
<proteinExistence type="inferred from homology"/>
<dbReference type="GO" id="GO:0006164">
    <property type="term" value="P:purine nucleotide biosynthetic process"/>
    <property type="evidence" value="ECO:0007669"/>
    <property type="project" value="TreeGrafter"/>
</dbReference>
<feature type="binding site" evidence="9">
    <location>
        <position position="222"/>
    </location>
    <ligand>
        <name>D-ribose 5-phosphate</name>
        <dbReference type="ChEBI" id="CHEBI:78346"/>
    </ligand>
</feature>
<evidence type="ECO:0000256" key="3">
    <source>
        <dbReference type="ARBA" id="ARBA00022727"/>
    </source>
</evidence>
<dbReference type="InterPro" id="IPR005946">
    <property type="entry name" value="Rib-P_diPkinase"/>
</dbReference>
<keyword evidence="2 9" id="KW-0479">Metal-binding</keyword>
<keyword evidence="5 9" id="KW-0418">Kinase</keyword>
<gene>
    <name evidence="9" type="primary">prs</name>
    <name evidence="11" type="ORF">ET475_13370</name>
</gene>
<dbReference type="SMART" id="SM01400">
    <property type="entry name" value="Pribosyltran_N"/>
    <property type="match status" value="1"/>
</dbReference>
<feature type="binding site" evidence="9">
    <location>
        <begin position="120"/>
        <end position="121"/>
    </location>
    <ligand>
        <name>ATP</name>
        <dbReference type="ChEBI" id="CHEBI:30616"/>
    </ligand>
</feature>
<dbReference type="InterPro" id="IPR029099">
    <property type="entry name" value="Pribosyltran_N"/>
</dbReference>
<dbReference type="PANTHER" id="PTHR10210:SF41">
    <property type="entry name" value="RIBOSE-PHOSPHATE PYROPHOSPHOKINASE 1, CHLOROPLASTIC"/>
    <property type="match status" value="1"/>
</dbReference>
<dbReference type="GO" id="GO:0016301">
    <property type="term" value="F:kinase activity"/>
    <property type="evidence" value="ECO:0007669"/>
    <property type="project" value="UniProtKB-KW"/>
</dbReference>
<evidence type="ECO:0000256" key="1">
    <source>
        <dbReference type="ARBA" id="ARBA00022679"/>
    </source>
</evidence>
<dbReference type="Gene3D" id="3.40.50.2020">
    <property type="match status" value="2"/>
</dbReference>
<dbReference type="OrthoDB" id="9777067at2"/>
<keyword evidence="7 9" id="KW-0460">Magnesium</keyword>
<dbReference type="InterPro" id="IPR029057">
    <property type="entry name" value="PRTase-like"/>
</dbReference>
<dbReference type="FunFam" id="3.40.50.2020:FF:000002">
    <property type="entry name" value="Ribose-phosphate pyrophosphokinase"/>
    <property type="match status" value="1"/>
</dbReference>
<dbReference type="InterPro" id="IPR000836">
    <property type="entry name" value="PRTase_dom"/>
</dbReference>
<dbReference type="PROSITE" id="PS00114">
    <property type="entry name" value="PRPP_SYNTHASE"/>
    <property type="match status" value="1"/>
</dbReference>
<comment type="pathway">
    <text evidence="9">Metabolic intermediate biosynthesis; 5-phospho-alpha-D-ribose 1-diphosphate biosynthesis; 5-phospho-alpha-D-ribose 1-diphosphate from D-ribose 5-phosphate (route I): step 1/1.</text>
</comment>
<keyword evidence="12" id="KW-1185">Reference proteome</keyword>
<comment type="similarity">
    <text evidence="9">Belongs to the ribose-phosphate pyrophosphokinase family. Class I subfamily.</text>
</comment>
<dbReference type="InterPro" id="IPR037515">
    <property type="entry name" value="Rib-P_diPkinase_bac"/>
</dbReference>
<evidence type="ECO:0000256" key="8">
    <source>
        <dbReference type="ARBA" id="ARBA00049535"/>
    </source>
</evidence>
<dbReference type="Pfam" id="PF14572">
    <property type="entry name" value="Pribosyl_synth"/>
    <property type="match status" value="1"/>
</dbReference>
<comment type="function">
    <text evidence="9">Involved in the biosynthesis of the central metabolite phospho-alpha-D-ribosyl-1-pyrophosphate (PRPP) via the transfer of pyrophosphoryl group from ATP to 1-hydroxyl of ribose-5-phosphate (Rib-5-P).</text>
</comment>
<feature type="domain" description="Ribose-phosphate pyrophosphokinase N-terminal" evidence="10">
    <location>
        <begin position="29"/>
        <end position="144"/>
    </location>
</feature>
<dbReference type="GO" id="GO:0005524">
    <property type="term" value="F:ATP binding"/>
    <property type="evidence" value="ECO:0007669"/>
    <property type="project" value="UniProtKB-KW"/>
</dbReference>
<dbReference type="FunFam" id="3.40.50.2020:FF:000014">
    <property type="entry name" value="Ribose-phosphate pyrophosphokinase 1"/>
    <property type="match status" value="1"/>
</dbReference>
<dbReference type="KEGG" id="mprt:ET475_13370"/>
<feature type="active site" evidence="9">
    <location>
        <position position="220"/>
    </location>
</feature>
<dbReference type="HAMAP" id="MF_00583_B">
    <property type="entry name" value="RibP_PPkinase_B"/>
    <property type="match status" value="1"/>
</dbReference>
<dbReference type="GO" id="GO:0006015">
    <property type="term" value="P:5-phosphoribose 1-diphosphate biosynthetic process"/>
    <property type="evidence" value="ECO:0007669"/>
    <property type="project" value="UniProtKB-UniRule"/>
</dbReference>
<dbReference type="GO" id="GO:0000287">
    <property type="term" value="F:magnesium ion binding"/>
    <property type="evidence" value="ECO:0007669"/>
    <property type="project" value="UniProtKB-UniRule"/>
</dbReference>
<dbReference type="AlphaFoldDB" id="A0A4P6EI21"/>
<dbReference type="GO" id="GO:0009156">
    <property type="term" value="P:ribonucleoside monophosphate biosynthetic process"/>
    <property type="evidence" value="ECO:0007669"/>
    <property type="project" value="InterPro"/>
</dbReference>
<evidence type="ECO:0000256" key="7">
    <source>
        <dbReference type="ARBA" id="ARBA00022842"/>
    </source>
</evidence>
<dbReference type="Pfam" id="PF13793">
    <property type="entry name" value="Pribosyltran_N"/>
    <property type="match status" value="1"/>
</dbReference>
<keyword evidence="3 9" id="KW-0545">Nucleotide biosynthesis</keyword>
<dbReference type="Proteomes" id="UP000293995">
    <property type="component" value="Chromosome"/>
</dbReference>
<evidence type="ECO:0000313" key="11">
    <source>
        <dbReference type="EMBL" id="QAY60879.1"/>
    </source>
</evidence>
<keyword evidence="1 9" id="KW-0808">Transferase</keyword>
<feature type="binding site" evidence="9">
    <location>
        <position position="197"/>
    </location>
    <ligand>
        <name>Mg(2+)</name>
        <dbReference type="ChEBI" id="CHEBI:18420"/>
    </ligand>
</feature>
<keyword evidence="4 9" id="KW-0547">Nucleotide-binding</keyword>
<dbReference type="RefSeq" id="WP_129391195.1">
    <property type="nucleotide sequence ID" value="NZ_CP035494.1"/>
</dbReference>
<dbReference type="InterPro" id="IPR000842">
    <property type="entry name" value="PRib_PP_synth_CS"/>
</dbReference>
<evidence type="ECO:0000256" key="6">
    <source>
        <dbReference type="ARBA" id="ARBA00022840"/>
    </source>
</evidence>
<evidence type="ECO:0000313" key="12">
    <source>
        <dbReference type="Proteomes" id="UP000293995"/>
    </source>
</evidence>
<dbReference type="UniPathway" id="UPA00087">
    <property type="reaction ID" value="UER00172"/>
</dbReference>
<dbReference type="NCBIfam" id="NF002844">
    <property type="entry name" value="PRK03092.1"/>
    <property type="match status" value="1"/>
</dbReference>
<accession>A0A4P6EI21</accession>
<evidence type="ECO:0000256" key="9">
    <source>
        <dbReference type="HAMAP-Rule" id="MF_00583"/>
    </source>
</evidence>
<keyword evidence="9" id="KW-0963">Cytoplasm</keyword>
<name>A0A4P6EI21_9MICO</name>
<organism evidence="11 12">
    <name type="scientific">Microbacterium protaetiae</name>
    <dbReference type="NCBI Taxonomy" id="2509458"/>
    <lineage>
        <taxon>Bacteria</taxon>
        <taxon>Bacillati</taxon>
        <taxon>Actinomycetota</taxon>
        <taxon>Actinomycetes</taxon>
        <taxon>Micrococcales</taxon>
        <taxon>Microbacteriaceae</taxon>
        <taxon>Microbacterium</taxon>
    </lineage>
</organism>
<dbReference type="GO" id="GO:0005737">
    <property type="term" value="C:cytoplasm"/>
    <property type="evidence" value="ECO:0007669"/>
    <property type="project" value="UniProtKB-SubCell"/>
</dbReference>